<protein>
    <submittedName>
        <fullName evidence="1">Uncharacterized protein</fullName>
    </submittedName>
</protein>
<organism evidence="1 2">
    <name type="scientific">Shewanella xiamenensis</name>
    <dbReference type="NCBI Taxonomy" id="332186"/>
    <lineage>
        <taxon>Bacteria</taxon>
        <taxon>Pseudomonadati</taxon>
        <taxon>Pseudomonadota</taxon>
        <taxon>Gammaproteobacteria</taxon>
        <taxon>Alteromonadales</taxon>
        <taxon>Shewanellaceae</taxon>
        <taxon>Shewanella</taxon>
    </lineage>
</organism>
<sequence length="107" mass="12873">MAWLSNWCYANYYYRQENNIKAYHYYKNAFMHAKYRAGSNQYKLVNQFIEACAKNNQYAEMKKGVAWANYMGFEVRWLRGFDNPESEEALQALFNLFATNKMRYAIL</sequence>
<name>A0AAE4TMG4_9GAMM</name>
<comment type="caution">
    <text evidence="1">The sequence shown here is derived from an EMBL/GenBank/DDBJ whole genome shotgun (WGS) entry which is preliminary data.</text>
</comment>
<dbReference type="EMBL" id="JASGOQ010000001">
    <property type="protein sequence ID" value="MDV5389995.1"/>
    <property type="molecule type" value="Genomic_DNA"/>
</dbReference>
<dbReference type="AlphaFoldDB" id="A0AAE4TMG4"/>
<proteinExistence type="predicted"/>
<accession>A0AAE4TMG4</accession>
<reference evidence="1" key="1">
    <citation type="submission" date="2023-05" db="EMBL/GenBank/DDBJ databases">
        <title>Colonisation of extended spectrum b-lactamase- and carbapenemase-producing bacteria on hospital surfaces from low- and middle-income countries.</title>
        <authorList>
            <person name="Nieto-Rosado M."/>
            <person name="Sands K."/>
            <person name="Iregbu K."/>
            <person name="Zahra R."/>
            <person name="Mazarati J.B."/>
            <person name="Mehtar S."/>
            <person name="Barnards-Group B."/>
            <person name="Walsh T.R."/>
        </authorList>
    </citation>
    <scope>NUCLEOTIDE SEQUENCE</scope>
    <source>
        <strain evidence="1">PP-E493</strain>
    </source>
</reference>
<evidence type="ECO:0000313" key="1">
    <source>
        <dbReference type="EMBL" id="MDV5389995.1"/>
    </source>
</evidence>
<dbReference type="Proteomes" id="UP001187859">
    <property type="component" value="Unassembled WGS sequence"/>
</dbReference>
<evidence type="ECO:0000313" key="2">
    <source>
        <dbReference type="Proteomes" id="UP001187859"/>
    </source>
</evidence>
<dbReference type="RefSeq" id="WP_261731461.1">
    <property type="nucleotide sequence ID" value="NZ_JAIJZU010000003.1"/>
</dbReference>
<gene>
    <name evidence="1" type="ORF">QM089_06915</name>
</gene>